<evidence type="ECO:0000256" key="2">
    <source>
        <dbReference type="SAM" id="MobiDB-lite"/>
    </source>
</evidence>
<dbReference type="PROSITE" id="PS00018">
    <property type="entry name" value="EF_HAND_1"/>
    <property type="match status" value="1"/>
</dbReference>
<dbReference type="InterPro" id="IPR002048">
    <property type="entry name" value="EF_hand_dom"/>
</dbReference>
<reference evidence="4" key="2">
    <citation type="submission" date="2023-06" db="EMBL/GenBank/DDBJ databases">
        <authorList>
            <person name="Ma L."/>
            <person name="Liu K.-W."/>
            <person name="Li Z."/>
            <person name="Hsiao Y.-Y."/>
            <person name="Qi Y."/>
            <person name="Fu T."/>
            <person name="Tang G."/>
            <person name="Zhang D."/>
            <person name="Sun W.-H."/>
            <person name="Liu D.-K."/>
            <person name="Li Y."/>
            <person name="Chen G.-Z."/>
            <person name="Liu X.-D."/>
            <person name="Liao X.-Y."/>
            <person name="Jiang Y.-T."/>
            <person name="Yu X."/>
            <person name="Hao Y."/>
            <person name="Huang J."/>
            <person name="Zhao X.-W."/>
            <person name="Ke S."/>
            <person name="Chen Y.-Y."/>
            <person name="Wu W.-L."/>
            <person name="Hsu J.-L."/>
            <person name="Lin Y.-F."/>
            <person name="Huang M.-D."/>
            <person name="Li C.-Y."/>
            <person name="Huang L."/>
            <person name="Wang Z.-W."/>
            <person name="Zhao X."/>
            <person name="Zhong W.-Y."/>
            <person name="Peng D.-H."/>
            <person name="Ahmad S."/>
            <person name="Lan S."/>
            <person name="Zhang J.-S."/>
            <person name="Tsai W.-C."/>
            <person name="Van De Peer Y."/>
            <person name="Liu Z.-J."/>
        </authorList>
    </citation>
    <scope>NUCLEOTIDE SEQUENCE</scope>
    <source>
        <strain evidence="4">CP</strain>
        <tissue evidence="4">Leaves</tissue>
    </source>
</reference>
<evidence type="ECO:0000313" key="4">
    <source>
        <dbReference type="EMBL" id="KAK1307343.1"/>
    </source>
</evidence>
<dbReference type="EMBL" id="JAUJYO010000010">
    <property type="protein sequence ID" value="KAK1307343.1"/>
    <property type="molecule type" value="Genomic_DNA"/>
</dbReference>
<gene>
    <name evidence="4" type="primary">CPK3</name>
    <name evidence="4" type="ORF">QJS10_CPA10g00875</name>
</gene>
<dbReference type="Gene3D" id="1.10.238.10">
    <property type="entry name" value="EF-hand"/>
    <property type="match status" value="1"/>
</dbReference>
<feature type="region of interest" description="Disordered" evidence="2">
    <location>
        <begin position="158"/>
        <end position="192"/>
    </location>
</feature>
<dbReference type="AlphaFoldDB" id="A0AAV9E512"/>
<dbReference type="Pfam" id="PF13499">
    <property type="entry name" value="EF-hand_7"/>
    <property type="match status" value="1"/>
</dbReference>
<feature type="compositionally biased region" description="Polar residues" evidence="2">
    <location>
        <begin position="13"/>
        <end position="22"/>
    </location>
</feature>
<feature type="region of interest" description="Disordered" evidence="2">
    <location>
        <begin position="1"/>
        <end position="33"/>
    </location>
</feature>
<dbReference type="InterPro" id="IPR011992">
    <property type="entry name" value="EF-hand-dom_pair"/>
</dbReference>
<dbReference type="SMART" id="SM00054">
    <property type="entry name" value="EFh"/>
    <property type="match status" value="2"/>
</dbReference>
<dbReference type="SUPFAM" id="SSF47473">
    <property type="entry name" value="EF-hand"/>
    <property type="match status" value="1"/>
</dbReference>
<feature type="compositionally biased region" description="Basic residues" evidence="2">
    <location>
        <begin position="106"/>
        <end position="118"/>
    </location>
</feature>
<dbReference type="PROSITE" id="PS50222">
    <property type="entry name" value="EF_HAND_2"/>
    <property type="match status" value="2"/>
</dbReference>
<feature type="compositionally biased region" description="Polar residues" evidence="2">
    <location>
        <begin position="159"/>
        <end position="182"/>
    </location>
</feature>
<evidence type="ECO:0000313" key="5">
    <source>
        <dbReference type="Proteomes" id="UP001180020"/>
    </source>
</evidence>
<dbReference type="InterPro" id="IPR018247">
    <property type="entry name" value="EF_Hand_1_Ca_BS"/>
</dbReference>
<sequence length="288" mass="31681">MAAGGGDEDAPPNSCSGTNLEGSSYEEQRLSRIRENQRRLEALGLPALASSLSKSIKRQQGPGRARKDRSRGDKGDDEYQPSDGEGEIESSSEEGRGGDVGASKSGSRRTPNRKRKNKLSSEKVKAMMDLRSRKNLNMDDADEDAAFQQAIALSLEGSLRSSEPTLSVSPPGSNTKSGNTSSRGRKGGVNRISQKEKKKILFTSRTQMTEDEVVAYFFSFDEAGKGYITVRDLQKMAITHDFIWTEKEIVDMIQVFDSDRDGKLNLEEFRAIVCRCNMIQPSENPQGG</sequence>
<protein>
    <submittedName>
        <fullName evidence="4">Calcium-dependent protein kinase 3</fullName>
    </submittedName>
</protein>
<comment type="caution">
    <text evidence="4">The sequence shown here is derived from an EMBL/GenBank/DDBJ whole genome shotgun (WGS) entry which is preliminary data.</text>
</comment>
<evidence type="ECO:0000256" key="1">
    <source>
        <dbReference type="ARBA" id="ARBA00022837"/>
    </source>
</evidence>
<dbReference type="CDD" id="cd00051">
    <property type="entry name" value="EFh"/>
    <property type="match status" value="1"/>
</dbReference>
<accession>A0AAV9E512</accession>
<keyword evidence="4" id="KW-0808">Transferase</keyword>
<name>A0AAV9E512_ACOCL</name>
<feature type="compositionally biased region" description="Acidic residues" evidence="2">
    <location>
        <begin position="75"/>
        <end position="92"/>
    </location>
</feature>
<keyword evidence="1" id="KW-0106">Calcium</keyword>
<feature type="domain" description="EF-hand" evidence="3">
    <location>
        <begin position="208"/>
        <end position="243"/>
    </location>
</feature>
<keyword evidence="4" id="KW-0418">Kinase</keyword>
<proteinExistence type="predicted"/>
<evidence type="ECO:0000259" key="3">
    <source>
        <dbReference type="PROSITE" id="PS50222"/>
    </source>
</evidence>
<feature type="region of interest" description="Disordered" evidence="2">
    <location>
        <begin position="45"/>
        <end position="126"/>
    </location>
</feature>
<feature type="compositionally biased region" description="Acidic residues" evidence="2">
    <location>
        <begin position="1"/>
        <end position="10"/>
    </location>
</feature>
<feature type="domain" description="EF-hand" evidence="3">
    <location>
        <begin position="244"/>
        <end position="279"/>
    </location>
</feature>
<dbReference type="GO" id="GO:0005509">
    <property type="term" value="F:calcium ion binding"/>
    <property type="evidence" value="ECO:0007669"/>
    <property type="project" value="InterPro"/>
</dbReference>
<dbReference type="Proteomes" id="UP001180020">
    <property type="component" value="Unassembled WGS sequence"/>
</dbReference>
<organism evidence="4 5">
    <name type="scientific">Acorus calamus</name>
    <name type="common">Sweet flag</name>
    <dbReference type="NCBI Taxonomy" id="4465"/>
    <lineage>
        <taxon>Eukaryota</taxon>
        <taxon>Viridiplantae</taxon>
        <taxon>Streptophyta</taxon>
        <taxon>Embryophyta</taxon>
        <taxon>Tracheophyta</taxon>
        <taxon>Spermatophyta</taxon>
        <taxon>Magnoliopsida</taxon>
        <taxon>Liliopsida</taxon>
        <taxon>Acoraceae</taxon>
        <taxon>Acorus</taxon>
    </lineage>
</organism>
<reference evidence="4" key="1">
    <citation type="journal article" date="2023" name="Nat. Commun.">
        <title>Diploid and tetraploid genomes of Acorus and the evolution of monocots.</title>
        <authorList>
            <person name="Ma L."/>
            <person name="Liu K.W."/>
            <person name="Li Z."/>
            <person name="Hsiao Y.Y."/>
            <person name="Qi Y."/>
            <person name="Fu T."/>
            <person name="Tang G.D."/>
            <person name="Zhang D."/>
            <person name="Sun W.H."/>
            <person name="Liu D.K."/>
            <person name="Li Y."/>
            <person name="Chen G.Z."/>
            <person name="Liu X.D."/>
            <person name="Liao X.Y."/>
            <person name="Jiang Y.T."/>
            <person name="Yu X."/>
            <person name="Hao Y."/>
            <person name="Huang J."/>
            <person name="Zhao X.W."/>
            <person name="Ke S."/>
            <person name="Chen Y.Y."/>
            <person name="Wu W.L."/>
            <person name="Hsu J.L."/>
            <person name="Lin Y.F."/>
            <person name="Huang M.D."/>
            <person name="Li C.Y."/>
            <person name="Huang L."/>
            <person name="Wang Z.W."/>
            <person name="Zhao X."/>
            <person name="Zhong W.Y."/>
            <person name="Peng D.H."/>
            <person name="Ahmad S."/>
            <person name="Lan S."/>
            <person name="Zhang J.S."/>
            <person name="Tsai W.C."/>
            <person name="Van de Peer Y."/>
            <person name="Liu Z.J."/>
        </authorList>
    </citation>
    <scope>NUCLEOTIDE SEQUENCE</scope>
    <source>
        <strain evidence="4">CP</strain>
    </source>
</reference>
<keyword evidence="5" id="KW-1185">Reference proteome</keyword>
<dbReference type="GO" id="GO:0016301">
    <property type="term" value="F:kinase activity"/>
    <property type="evidence" value="ECO:0007669"/>
    <property type="project" value="UniProtKB-KW"/>
</dbReference>